<gene>
    <name evidence="1" type="primary">WBGene00284733</name>
</gene>
<evidence type="ECO:0000313" key="1">
    <source>
        <dbReference type="EnsemblMetazoa" id="PPA46364.1"/>
    </source>
</evidence>
<reference evidence="2" key="1">
    <citation type="journal article" date="2008" name="Nat. Genet.">
        <title>The Pristionchus pacificus genome provides a unique perspective on nematode lifestyle and parasitism.</title>
        <authorList>
            <person name="Dieterich C."/>
            <person name="Clifton S.W."/>
            <person name="Schuster L.N."/>
            <person name="Chinwalla A."/>
            <person name="Delehaunty K."/>
            <person name="Dinkelacker I."/>
            <person name="Fulton L."/>
            <person name="Fulton R."/>
            <person name="Godfrey J."/>
            <person name="Minx P."/>
            <person name="Mitreva M."/>
            <person name="Roeseler W."/>
            <person name="Tian H."/>
            <person name="Witte H."/>
            <person name="Yang S.P."/>
            <person name="Wilson R.K."/>
            <person name="Sommer R.J."/>
        </authorList>
    </citation>
    <scope>NUCLEOTIDE SEQUENCE [LARGE SCALE GENOMIC DNA]</scope>
    <source>
        <strain evidence="2">PS312</strain>
    </source>
</reference>
<evidence type="ECO:0000313" key="2">
    <source>
        <dbReference type="Proteomes" id="UP000005239"/>
    </source>
</evidence>
<reference evidence="1" key="2">
    <citation type="submission" date="2022-06" db="UniProtKB">
        <authorList>
            <consortium name="EnsemblMetazoa"/>
        </authorList>
    </citation>
    <scope>IDENTIFICATION</scope>
    <source>
        <strain evidence="1">PS312</strain>
    </source>
</reference>
<proteinExistence type="predicted"/>
<dbReference type="Proteomes" id="UP000005239">
    <property type="component" value="Unassembled WGS sequence"/>
</dbReference>
<organism evidence="1 2">
    <name type="scientific">Pristionchus pacificus</name>
    <name type="common">Parasitic nematode worm</name>
    <dbReference type="NCBI Taxonomy" id="54126"/>
    <lineage>
        <taxon>Eukaryota</taxon>
        <taxon>Metazoa</taxon>
        <taxon>Ecdysozoa</taxon>
        <taxon>Nematoda</taxon>
        <taxon>Chromadorea</taxon>
        <taxon>Rhabditida</taxon>
        <taxon>Rhabditina</taxon>
        <taxon>Diplogasteromorpha</taxon>
        <taxon>Diplogasteroidea</taxon>
        <taxon>Neodiplogasteridae</taxon>
        <taxon>Pristionchus</taxon>
    </lineage>
</organism>
<name>A0A2A6CCV2_PRIPA</name>
<dbReference type="EnsemblMetazoa" id="PPA46364.1">
    <property type="protein sequence ID" value="PPA46364.1"/>
    <property type="gene ID" value="WBGene00284733"/>
</dbReference>
<keyword evidence="2" id="KW-1185">Reference proteome</keyword>
<protein>
    <submittedName>
        <fullName evidence="1">Uncharacterized protein</fullName>
    </submittedName>
</protein>
<accession>A0A2A6CCV2</accession>
<sequence length="140" mass="15184">MLPYLQGTLVCTYPKRWMPVSCMFTESTRAISGKMLCGMSFTLPSNSHIFGGYSPGPQFSIPGSGLLGSLVFIRSTGPTPSSWVYIFTGSHPSPAPHSPAFTATLVFILHTWQFCLAFESRRKSKPTAAREEGEAAGSRS</sequence>
<accession>A0A8R1V4E3</accession>
<dbReference type="AlphaFoldDB" id="A0A2A6CCV2"/>